<dbReference type="GO" id="GO:0016787">
    <property type="term" value="F:hydrolase activity"/>
    <property type="evidence" value="ECO:0007669"/>
    <property type="project" value="UniProtKB-KW"/>
</dbReference>
<gene>
    <name evidence="2" type="ORF">TM51_12503</name>
</gene>
<protein>
    <submittedName>
        <fullName evidence="2">Hydrolase</fullName>
    </submittedName>
</protein>
<dbReference type="InterPro" id="IPR029058">
    <property type="entry name" value="AB_hydrolase_fold"/>
</dbReference>
<dbReference type="RefSeq" id="WP_011292858.1">
    <property type="nucleotide sequence ID" value="NZ_AOSG01000071.1"/>
</dbReference>
<dbReference type="InterPro" id="IPR000073">
    <property type="entry name" value="AB_hydrolase_1"/>
</dbReference>
<reference evidence="2 3" key="1">
    <citation type="journal article" date="2013" name="Genome Announc.">
        <title>Draft Genome Sequence of the Lignocellulose Decomposer Thermobifida fusca Strain TM51.</title>
        <authorList>
            <person name="Toth A."/>
            <person name="Barna T."/>
            <person name="Nagy I."/>
            <person name="Horvath B."/>
            <person name="Nagy I."/>
            <person name="Tancsics A."/>
            <person name="Kriszt B."/>
            <person name="Baka E."/>
            <person name="Fekete C."/>
            <person name="Kukolya J."/>
        </authorList>
    </citation>
    <scope>NUCLEOTIDE SEQUENCE [LARGE SCALE GENOMIC DNA]</scope>
    <source>
        <strain evidence="2 3">TM51</strain>
    </source>
</reference>
<dbReference type="Proteomes" id="UP000014184">
    <property type="component" value="Unassembled WGS sequence"/>
</dbReference>
<sequence>MTYPVRDRDAQHPRQARRWLTTPDGVRIDSVLLRGTRTRTSAVVLANGFTGTWRSPHTRAIAARLLAVGDVLLFDFRGHHASTGFSTVGDREVIDLQTAVDHLRAQGYTQIATLGFSMGAAVAVRHAGLFGGVNAVVAVSGPSRWFYQGTTRMRLLTFGVTRPAGRLLLRLTRNVRVLDRPWDPVPLDPTELAGAVAPAGLLVVHGDADPYFPVEHARRIHEAAQDPRELWIEPGMGHAERAVAVRPDLVDRLASWLSLYLAATL</sequence>
<comment type="caution">
    <text evidence="2">The sequence shown here is derived from an EMBL/GenBank/DDBJ whole genome shotgun (WGS) entry which is preliminary data.</text>
</comment>
<dbReference type="SUPFAM" id="SSF53474">
    <property type="entry name" value="alpha/beta-Hydrolases"/>
    <property type="match status" value="1"/>
</dbReference>
<feature type="domain" description="AB hydrolase-1" evidence="1">
    <location>
        <begin position="42"/>
        <end position="144"/>
    </location>
</feature>
<organism evidence="2 3">
    <name type="scientific">Thermobifida fusca TM51</name>
    <dbReference type="NCBI Taxonomy" id="1169414"/>
    <lineage>
        <taxon>Bacteria</taxon>
        <taxon>Bacillati</taxon>
        <taxon>Actinomycetota</taxon>
        <taxon>Actinomycetes</taxon>
        <taxon>Streptosporangiales</taxon>
        <taxon>Nocardiopsidaceae</taxon>
        <taxon>Thermobifida</taxon>
    </lineage>
</organism>
<name>A0A9P2T8Q2_THEFU</name>
<dbReference type="Gene3D" id="3.40.50.1820">
    <property type="entry name" value="alpha/beta hydrolase"/>
    <property type="match status" value="1"/>
</dbReference>
<dbReference type="EMBL" id="AOSG01000071">
    <property type="protein sequence ID" value="EOR70460.1"/>
    <property type="molecule type" value="Genomic_DNA"/>
</dbReference>
<evidence type="ECO:0000313" key="3">
    <source>
        <dbReference type="Proteomes" id="UP000014184"/>
    </source>
</evidence>
<evidence type="ECO:0000313" key="2">
    <source>
        <dbReference type="EMBL" id="EOR70460.1"/>
    </source>
</evidence>
<keyword evidence="2" id="KW-0378">Hydrolase</keyword>
<evidence type="ECO:0000259" key="1">
    <source>
        <dbReference type="Pfam" id="PF00561"/>
    </source>
</evidence>
<accession>A0A9P2T8Q2</accession>
<dbReference type="AlphaFoldDB" id="A0A9P2T8Q2"/>
<proteinExistence type="predicted"/>
<keyword evidence="3" id="KW-1185">Reference proteome</keyword>
<dbReference type="Pfam" id="PF00561">
    <property type="entry name" value="Abhydrolase_1"/>
    <property type="match status" value="1"/>
</dbReference>